<dbReference type="Proteomes" id="UP000238296">
    <property type="component" value="Unassembled WGS sequence"/>
</dbReference>
<proteinExistence type="predicted"/>
<reference evidence="1 2" key="1">
    <citation type="journal article" date="2017" name="Int. J. Syst. Evol. Microbiol.">
        <title>Mycobacterium talmoniae sp. nov., a slowly growing mycobacterium isolated from human respiratory samples.</title>
        <authorList>
            <person name="Davidson R.M."/>
            <person name="DeGroote M.A."/>
            <person name="Marola J.L."/>
            <person name="Buss S."/>
            <person name="Jones V."/>
            <person name="McNeil M.R."/>
            <person name="Freifeld A.G."/>
            <person name="Elaine Epperson L."/>
            <person name="Hasan N.A."/>
            <person name="Jackson M."/>
            <person name="Iwen P.C."/>
            <person name="Salfinger M."/>
            <person name="Strong M."/>
        </authorList>
    </citation>
    <scope>NUCLEOTIDE SEQUENCE [LARGE SCALE GENOMIC DNA]</scope>
    <source>
        <strain evidence="1 2">ATCC BAA-2683</strain>
    </source>
</reference>
<sequence>MDDTYRKRTAVLLADVRRRMGDAVCVVFRHHTYDDDTATAALALEAAADQRRFCLCTTRWSRTAATWTRRP</sequence>
<evidence type="ECO:0000313" key="1">
    <source>
        <dbReference type="EMBL" id="PQM46440.1"/>
    </source>
</evidence>
<dbReference type="EMBL" id="PPEA01000492">
    <property type="protein sequence ID" value="PQM46440.1"/>
    <property type="molecule type" value="Genomic_DNA"/>
</dbReference>
<evidence type="ECO:0000313" key="2">
    <source>
        <dbReference type="Proteomes" id="UP000238296"/>
    </source>
</evidence>
<protein>
    <submittedName>
        <fullName evidence="1">Uncharacterized protein</fullName>
    </submittedName>
</protein>
<accession>A0A2S8BID3</accession>
<gene>
    <name evidence="1" type="ORF">C1Y40_03388</name>
</gene>
<comment type="caution">
    <text evidence="1">The sequence shown here is derived from an EMBL/GenBank/DDBJ whole genome shotgun (WGS) entry which is preliminary data.</text>
</comment>
<name>A0A2S8BID3_9MYCO</name>
<organism evidence="1 2">
    <name type="scientific">Mycobacterium talmoniae</name>
    <dbReference type="NCBI Taxonomy" id="1858794"/>
    <lineage>
        <taxon>Bacteria</taxon>
        <taxon>Bacillati</taxon>
        <taxon>Actinomycetota</taxon>
        <taxon>Actinomycetes</taxon>
        <taxon>Mycobacteriales</taxon>
        <taxon>Mycobacteriaceae</taxon>
        <taxon>Mycobacterium</taxon>
    </lineage>
</organism>
<dbReference type="AlphaFoldDB" id="A0A2S8BID3"/>